<comment type="caution">
    <text evidence="1">The sequence shown here is derived from an EMBL/GenBank/DDBJ whole genome shotgun (WGS) entry which is preliminary data.</text>
</comment>
<keyword evidence="2" id="KW-1185">Reference proteome</keyword>
<proteinExistence type="predicted"/>
<reference evidence="1 2" key="1">
    <citation type="submission" date="2021-06" db="EMBL/GenBank/DDBJ databases">
        <authorList>
            <person name="Palmer J.M."/>
        </authorList>
    </citation>
    <scope>NUCLEOTIDE SEQUENCE [LARGE SCALE GENOMIC DNA]</scope>
    <source>
        <strain evidence="1 2">CL_MEX2019</strain>
        <tissue evidence="1">Muscle</tissue>
    </source>
</reference>
<accession>A0ABU7E3G9</accession>
<protein>
    <submittedName>
        <fullName evidence="1">Uncharacterized protein</fullName>
    </submittedName>
</protein>
<organism evidence="1 2">
    <name type="scientific">Characodon lateralis</name>
    <dbReference type="NCBI Taxonomy" id="208331"/>
    <lineage>
        <taxon>Eukaryota</taxon>
        <taxon>Metazoa</taxon>
        <taxon>Chordata</taxon>
        <taxon>Craniata</taxon>
        <taxon>Vertebrata</taxon>
        <taxon>Euteleostomi</taxon>
        <taxon>Actinopterygii</taxon>
        <taxon>Neopterygii</taxon>
        <taxon>Teleostei</taxon>
        <taxon>Neoteleostei</taxon>
        <taxon>Acanthomorphata</taxon>
        <taxon>Ovalentaria</taxon>
        <taxon>Atherinomorphae</taxon>
        <taxon>Cyprinodontiformes</taxon>
        <taxon>Goodeidae</taxon>
        <taxon>Characodon</taxon>
    </lineage>
</organism>
<evidence type="ECO:0000313" key="2">
    <source>
        <dbReference type="Proteomes" id="UP001352852"/>
    </source>
</evidence>
<dbReference type="EMBL" id="JAHUTJ010041657">
    <property type="protein sequence ID" value="MED6280389.1"/>
    <property type="molecule type" value="Genomic_DNA"/>
</dbReference>
<sequence length="78" mass="8978">MENTCAVCLPGATLWTKRWKQGRFFPHSRKSYLRQSQLSWKSAPLSCTTIPDQYSFQTALTMSQPIKISLTEEPANKR</sequence>
<evidence type="ECO:0000313" key="1">
    <source>
        <dbReference type="EMBL" id="MED6280389.1"/>
    </source>
</evidence>
<name>A0ABU7E3G9_9TELE</name>
<dbReference type="Proteomes" id="UP001352852">
    <property type="component" value="Unassembled WGS sequence"/>
</dbReference>
<gene>
    <name evidence="1" type="ORF">CHARACLAT_010455</name>
</gene>